<dbReference type="PROSITE" id="PS00036">
    <property type="entry name" value="BZIP_BASIC"/>
    <property type="match status" value="1"/>
</dbReference>
<accession>A0A078HJJ0</accession>
<reference evidence="9" key="2">
    <citation type="submission" date="2014-06" db="EMBL/GenBank/DDBJ databases">
        <authorList>
            <person name="Genoscope - CEA"/>
        </authorList>
    </citation>
    <scope>NUCLEOTIDE SEQUENCE</scope>
</reference>
<dbReference type="InterPro" id="IPR004827">
    <property type="entry name" value="bZIP"/>
</dbReference>
<evidence type="ECO:0000259" key="7">
    <source>
        <dbReference type="PROSITE" id="PS50217"/>
    </source>
</evidence>
<dbReference type="SMART" id="SM00338">
    <property type="entry name" value="BRLZ"/>
    <property type="match status" value="1"/>
</dbReference>
<dbReference type="GO" id="GO:0000976">
    <property type="term" value="F:transcription cis-regulatory region binding"/>
    <property type="evidence" value="ECO:0000318"/>
    <property type="project" value="GO_Central"/>
</dbReference>
<evidence type="ECO:0000313" key="9">
    <source>
        <dbReference type="EMBL" id="CDY37841.1"/>
    </source>
</evidence>
<keyword evidence="5" id="KW-0539">Nucleus</keyword>
<dbReference type="FunFam" id="1.20.5.170:FF:000020">
    <property type="entry name" value="BZIP transcription factor"/>
    <property type="match status" value="1"/>
</dbReference>
<dbReference type="CDD" id="cd14702">
    <property type="entry name" value="bZIP_plant_GBF1"/>
    <property type="match status" value="1"/>
</dbReference>
<dbReference type="SUPFAM" id="SSF57959">
    <property type="entry name" value="Leucine zipper domain"/>
    <property type="match status" value="1"/>
</dbReference>
<dbReference type="PROSITE" id="PS50217">
    <property type="entry name" value="BZIP"/>
    <property type="match status" value="1"/>
</dbReference>
<dbReference type="EMBL" id="LK032409">
    <property type="protein sequence ID" value="CDY37841.1"/>
    <property type="molecule type" value="Genomic_DNA"/>
</dbReference>
<keyword evidence="3" id="KW-0238">DNA-binding</keyword>
<dbReference type="Gramene" id="CDY37841">
    <property type="protein sequence ID" value="CDY37841"/>
    <property type="gene ID" value="GSBRNA2T00064797001"/>
</dbReference>
<dbReference type="GO" id="GO:0046982">
    <property type="term" value="F:protein heterodimerization activity"/>
    <property type="evidence" value="ECO:0007669"/>
    <property type="project" value="UniProtKB-ARBA"/>
</dbReference>
<evidence type="ECO:0000256" key="5">
    <source>
        <dbReference type="ARBA" id="ARBA00023242"/>
    </source>
</evidence>
<dbReference type="InterPro" id="IPR046347">
    <property type="entry name" value="bZIP_sf"/>
</dbReference>
<comment type="subcellular location">
    <subcellularLocation>
        <location evidence="1">Nucleus</location>
    </subcellularLocation>
</comment>
<dbReference type="PANTHER" id="PTHR45764:SF59">
    <property type="entry name" value="BZIP DOMAIN-CONTAINING PROTEIN"/>
    <property type="match status" value="1"/>
</dbReference>
<evidence type="ECO:0000256" key="4">
    <source>
        <dbReference type="ARBA" id="ARBA00023163"/>
    </source>
</evidence>
<dbReference type="SMR" id="A0A078HJJ0"/>
<dbReference type="GO" id="GO:0003700">
    <property type="term" value="F:DNA-binding transcription factor activity"/>
    <property type="evidence" value="ECO:0000318"/>
    <property type="project" value="GO_Central"/>
</dbReference>
<evidence type="ECO:0000256" key="1">
    <source>
        <dbReference type="ARBA" id="ARBA00004123"/>
    </source>
</evidence>
<reference evidence="9 10" key="1">
    <citation type="journal article" date="2014" name="Science">
        <title>Plant genetics. Early allopolyploid evolution in the post-Neolithic Brassica napus oilseed genome.</title>
        <authorList>
            <person name="Chalhoub B."/>
            <person name="Denoeud F."/>
            <person name="Liu S."/>
            <person name="Parkin I.A."/>
            <person name="Tang H."/>
            <person name="Wang X."/>
            <person name="Chiquet J."/>
            <person name="Belcram H."/>
            <person name="Tong C."/>
            <person name="Samans B."/>
            <person name="Correa M."/>
            <person name="Da Silva C."/>
            <person name="Just J."/>
            <person name="Falentin C."/>
            <person name="Koh C.S."/>
            <person name="Le Clainche I."/>
            <person name="Bernard M."/>
            <person name="Bento P."/>
            <person name="Noel B."/>
            <person name="Labadie K."/>
            <person name="Alberti A."/>
            <person name="Charles M."/>
            <person name="Arnaud D."/>
            <person name="Guo H."/>
            <person name="Daviaud C."/>
            <person name="Alamery S."/>
            <person name="Jabbari K."/>
            <person name="Zhao M."/>
            <person name="Edger P.P."/>
            <person name="Chelaifa H."/>
            <person name="Tack D."/>
            <person name="Lassalle G."/>
            <person name="Mestiri I."/>
            <person name="Schnel N."/>
            <person name="Le Paslier M.C."/>
            <person name="Fan G."/>
            <person name="Renault V."/>
            <person name="Bayer P.E."/>
            <person name="Golicz A.A."/>
            <person name="Manoli S."/>
            <person name="Lee T.H."/>
            <person name="Thi V.H."/>
            <person name="Chalabi S."/>
            <person name="Hu Q."/>
            <person name="Fan C."/>
            <person name="Tollenaere R."/>
            <person name="Lu Y."/>
            <person name="Battail C."/>
            <person name="Shen J."/>
            <person name="Sidebottom C.H."/>
            <person name="Wang X."/>
            <person name="Canaguier A."/>
            <person name="Chauveau A."/>
            <person name="Berard A."/>
            <person name="Deniot G."/>
            <person name="Guan M."/>
            <person name="Liu Z."/>
            <person name="Sun F."/>
            <person name="Lim Y.P."/>
            <person name="Lyons E."/>
            <person name="Town C.D."/>
            <person name="Bancroft I."/>
            <person name="Wang X."/>
            <person name="Meng J."/>
            <person name="Ma J."/>
            <person name="Pires J.C."/>
            <person name="King G.J."/>
            <person name="Brunel D."/>
            <person name="Delourme R."/>
            <person name="Renard M."/>
            <person name="Aury J.M."/>
            <person name="Adams K.L."/>
            <person name="Batley J."/>
            <person name="Snowdon R.J."/>
            <person name="Tost J."/>
            <person name="Edwards D."/>
            <person name="Zhou Y."/>
            <person name="Hua W."/>
            <person name="Sharpe A.G."/>
            <person name="Paterson A.H."/>
            <person name="Guan C."/>
            <person name="Wincker P."/>
        </authorList>
    </citation>
    <scope>NUCLEOTIDE SEQUENCE [LARGE SCALE GENOMIC DNA]</scope>
    <source>
        <strain evidence="10">cv. Darmor-bzh</strain>
    </source>
</reference>
<keyword evidence="4" id="KW-0804">Transcription</keyword>
<dbReference type="Proteomes" id="UP000028999">
    <property type="component" value="Unassembled WGS sequence"/>
</dbReference>
<dbReference type="PANTHER" id="PTHR45764">
    <property type="entry name" value="BZIP TRANSCRIPTION FACTOR 44"/>
    <property type="match status" value="1"/>
</dbReference>
<feature type="domain" description="BZIP" evidence="7">
    <location>
        <begin position="87"/>
        <end position="133"/>
    </location>
</feature>
<feature type="region of interest" description="Disordered" evidence="6">
    <location>
        <begin position="65"/>
        <end position="109"/>
    </location>
</feature>
<dbReference type="OMA" id="QLRYVMH"/>
<proteinExistence type="predicted"/>
<dbReference type="OrthoDB" id="551672at2759"/>
<evidence type="ECO:0000256" key="6">
    <source>
        <dbReference type="SAM" id="MobiDB-lite"/>
    </source>
</evidence>
<dbReference type="Proteomes" id="UP001295469">
    <property type="component" value="Chromosome A02"/>
</dbReference>
<protein>
    <submittedName>
        <fullName evidence="8">(rape) hypothetical protein</fullName>
    </submittedName>
    <submittedName>
        <fullName evidence="9">BnaAnng05020D protein</fullName>
    </submittedName>
</protein>
<evidence type="ECO:0000256" key="3">
    <source>
        <dbReference type="ARBA" id="ARBA00023125"/>
    </source>
</evidence>
<dbReference type="PaxDb" id="3708-A0A078HJJ0"/>
<evidence type="ECO:0000313" key="10">
    <source>
        <dbReference type="Proteomes" id="UP000028999"/>
    </source>
</evidence>
<evidence type="ECO:0000256" key="2">
    <source>
        <dbReference type="ARBA" id="ARBA00023015"/>
    </source>
</evidence>
<dbReference type="InterPro" id="IPR045314">
    <property type="entry name" value="bZIP_plant_GBF1"/>
</dbReference>
<dbReference type="GO" id="GO:0005634">
    <property type="term" value="C:nucleus"/>
    <property type="evidence" value="ECO:0000318"/>
    <property type="project" value="GO_Central"/>
</dbReference>
<dbReference type="GO" id="GO:0045893">
    <property type="term" value="P:positive regulation of DNA-templated transcription"/>
    <property type="evidence" value="ECO:0000318"/>
    <property type="project" value="GO_Central"/>
</dbReference>
<keyword evidence="2" id="KW-0805">Transcription regulation</keyword>
<name>A0A078HJJ0_BRANA</name>
<dbReference type="Pfam" id="PF00170">
    <property type="entry name" value="bZIP_1"/>
    <property type="match status" value="1"/>
</dbReference>
<organism evidence="9 10">
    <name type="scientific">Brassica napus</name>
    <name type="common">Rape</name>
    <dbReference type="NCBI Taxonomy" id="3708"/>
    <lineage>
        <taxon>Eukaryota</taxon>
        <taxon>Viridiplantae</taxon>
        <taxon>Streptophyta</taxon>
        <taxon>Embryophyta</taxon>
        <taxon>Tracheophyta</taxon>
        <taxon>Spermatophyta</taxon>
        <taxon>Magnoliopsida</taxon>
        <taxon>eudicotyledons</taxon>
        <taxon>Gunneridae</taxon>
        <taxon>Pentapetalae</taxon>
        <taxon>rosids</taxon>
        <taxon>malvids</taxon>
        <taxon>Brassicales</taxon>
        <taxon>Brassicaceae</taxon>
        <taxon>Brassiceae</taxon>
        <taxon>Brassica</taxon>
    </lineage>
</organism>
<dbReference type="Gene3D" id="1.20.5.170">
    <property type="match status" value="1"/>
</dbReference>
<dbReference type="EMBL" id="HG994356">
    <property type="protein sequence ID" value="CAF2145433.1"/>
    <property type="molecule type" value="Genomic_DNA"/>
</dbReference>
<keyword evidence="10" id="KW-1185">Reference proteome</keyword>
<gene>
    <name evidence="9" type="primary">BnaAnng05020D</name>
    <name evidence="8" type="ORF">DARMORV10_A02P44090.1</name>
    <name evidence="9" type="ORF">GSBRNA2T00064797001</name>
</gene>
<dbReference type="AlphaFoldDB" id="A0A078HJJ0"/>
<sequence>MSSILPGFLSQQILANHLQTLETRFTPWDDASDIFSIFNSPVCPVEVNPAVEKTNSCQVLNKSDPCPGMEDRPSNLTGLNVFFPKKDERQKKRKKSNRESARRSRMKKQKYLDDLRSQLNQLNTENRELENQLRYVMHHCQGANMENDRLRVENQILHEKLMSLRQALVLRQIQQSSTCATWSCVNSTVVTVHQNPSMLRDHVI</sequence>
<evidence type="ECO:0000313" key="8">
    <source>
        <dbReference type="EMBL" id="CAF2145433.1"/>
    </source>
</evidence>
<reference evidence="8" key="3">
    <citation type="submission" date="2021-01" db="EMBL/GenBank/DDBJ databases">
        <authorList>
            <consortium name="Genoscope - CEA"/>
            <person name="William W."/>
        </authorList>
    </citation>
    <scope>NUCLEOTIDE SEQUENCE</scope>
</reference>